<organism evidence="2 3">
    <name type="scientific">Paramarasmius palmivorus</name>
    <dbReference type="NCBI Taxonomy" id="297713"/>
    <lineage>
        <taxon>Eukaryota</taxon>
        <taxon>Fungi</taxon>
        <taxon>Dikarya</taxon>
        <taxon>Basidiomycota</taxon>
        <taxon>Agaricomycotina</taxon>
        <taxon>Agaricomycetes</taxon>
        <taxon>Agaricomycetidae</taxon>
        <taxon>Agaricales</taxon>
        <taxon>Marasmiineae</taxon>
        <taxon>Marasmiaceae</taxon>
        <taxon>Paramarasmius</taxon>
    </lineage>
</organism>
<name>A0AAW0BKN1_9AGAR</name>
<keyword evidence="1" id="KW-1133">Transmembrane helix</keyword>
<sequence length="395" mass="43581">MPPNLTIPELLLVTACIQLLVYGGNAVLFGVSMFLLQRRKGERSNVYHTIMTVLLFVFITIEATLNTVQAVAAMRMTTRGRSINGVDASAAKYVRFERLDSSALMYASGYSTVNLIVLQLVVMTSFAILANRCYHIWNRSLKVIALPTLMVFSETIIFYTLVVPAYIHAPRYLAKGTDSPEYTEALDRQKTSDIVAALLSMLADTLLTVLIGNHFVSWSFYRLSPSPSKQDLVDYSTASEIETTKGQYQEVQSHCRDNVMPLPRLESGMIVPIVLIAFAISTVNSNRQAIPIFAALLPQVYALAPLLIMVRIGLGLSIETEDLATVHAGTMSEEIEFRTTAPTDVTLGDQDVVPAGISTSSLEDSVPTSDRTESCKKPALERRSGHGHEFRYVDM</sequence>
<dbReference type="EMBL" id="JAYKXP010000100">
    <property type="protein sequence ID" value="KAK7026818.1"/>
    <property type="molecule type" value="Genomic_DNA"/>
</dbReference>
<feature type="transmembrane region" description="Helical" evidence="1">
    <location>
        <begin position="48"/>
        <end position="72"/>
    </location>
</feature>
<comment type="caution">
    <text evidence="2">The sequence shown here is derived from an EMBL/GenBank/DDBJ whole genome shotgun (WGS) entry which is preliminary data.</text>
</comment>
<evidence type="ECO:0000313" key="3">
    <source>
        <dbReference type="Proteomes" id="UP001383192"/>
    </source>
</evidence>
<protein>
    <submittedName>
        <fullName evidence="2">Uncharacterized protein</fullName>
    </submittedName>
</protein>
<feature type="transmembrane region" description="Helical" evidence="1">
    <location>
        <begin position="143"/>
        <end position="167"/>
    </location>
</feature>
<dbReference type="AlphaFoldDB" id="A0AAW0BKN1"/>
<feature type="transmembrane region" description="Helical" evidence="1">
    <location>
        <begin position="289"/>
        <end position="310"/>
    </location>
</feature>
<feature type="transmembrane region" description="Helical" evidence="1">
    <location>
        <begin position="109"/>
        <end position="131"/>
    </location>
</feature>
<gene>
    <name evidence="2" type="ORF">VNI00_015476</name>
</gene>
<feature type="transmembrane region" description="Helical" evidence="1">
    <location>
        <begin position="194"/>
        <end position="216"/>
    </location>
</feature>
<accession>A0AAW0BKN1</accession>
<evidence type="ECO:0000313" key="2">
    <source>
        <dbReference type="EMBL" id="KAK7026818.1"/>
    </source>
</evidence>
<dbReference type="Proteomes" id="UP001383192">
    <property type="component" value="Unassembled WGS sequence"/>
</dbReference>
<reference evidence="2 3" key="1">
    <citation type="submission" date="2024-01" db="EMBL/GenBank/DDBJ databases">
        <title>A draft genome for a cacao thread blight-causing isolate of Paramarasmius palmivorus.</title>
        <authorList>
            <person name="Baruah I.K."/>
            <person name="Bukari Y."/>
            <person name="Amoako-Attah I."/>
            <person name="Meinhardt L.W."/>
            <person name="Bailey B.A."/>
            <person name="Cohen S.P."/>
        </authorList>
    </citation>
    <scope>NUCLEOTIDE SEQUENCE [LARGE SCALE GENOMIC DNA]</scope>
    <source>
        <strain evidence="2 3">GH-12</strain>
    </source>
</reference>
<evidence type="ECO:0000256" key="1">
    <source>
        <dbReference type="SAM" id="Phobius"/>
    </source>
</evidence>
<keyword evidence="3" id="KW-1185">Reference proteome</keyword>
<feature type="transmembrane region" description="Helical" evidence="1">
    <location>
        <begin position="12"/>
        <end position="36"/>
    </location>
</feature>
<keyword evidence="1" id="KW-0812">Transmembrane</keyword>
<proteinExistence type="predicted"/>
<keyword evidence="1" id="KW-0472">Membrane</keyword>
<feature type="transmembrane region" description="Helical" evidence="1">
    <location>
        <begin position="265"/>
        <end position="283"/>
    </location>
</feature>